<dbReference type="EMBL" id="GECU01011589">
    <property type="protein sequence ID" value="JAS96117.1"/>
    <property type="molecule type" value="Transcribed_RNA"/>
</dbReference>
<dbReference type="InterPro" id="IPR013783">
    <property type="entry name" value="Ig-like_fold"/>
</dbReference>
<protein>
    <recommendedName>
        <fullName evidence="2">Ig-like domain-containing protein</fullName>
    </recommendedName>
</protein>
<dbReference type="GO" id="GO:0050808">
    <property type="term" value="P:synapse organization"/>
    <property type="evidence" value="ECO:0007669"/>
    <property type="project" value="TreeGrafter"/>
</dbReference>
<proteinExistence type="predicted"/>
<dbReference type="SUPFAM" id="SSF48726">
    <property type="entry name" value="Immunoglobulin"/>
    <property type="match status" value="3"/>
</dbReference>
<feature type="domain" description="Ig-like" evidence="2">
    <location>
        <begin position="174"/>
        <end position="267"/>
    </location>
</feature>
<dbReference type="InterPro" id="IPR003599">
    <property type="entry name" value="Ig_sub"/>
</dbReference>
<feature type="transmembrane region" description="Helical" evidence="1">
    <location>
        <begin position="12"/>
        <end position="32"/>
    </location>
</feature>
<organism evidence="3">
    <name type="scientific">Homalodisca liturata</name>
    <dbReference type="NCBI Taxonomy" id="320908"/>
    <lineage>
        <taxon>Eukaryota</taxon>
        <taxon>Metazoa</taxon>
        <taxon>Ecdysozoa</taxon>
        <taxon>Arthropoda</taxon>
        <taxon>Hexapoda</taxon>
        <taxon>Insecta</taxon>
        <taxon>Pterygota</taxon>
        <taxon>Neoptera</taxon>
        <taxon>Paraneoptera</taxon>
        <taxon>Hemiptera</taxon>
        <taxon>Auchenorrhyncha</taxon>
        <taxon>Membracoidea</taxon>
        <taxon>Cicadellidae</taxon>
        <taxon>Cicadellinae</taxon>
        <taxon>Proconiini</taxon>
        <taxon>Homalodisca</taxon>
    </lineage>
</organism>
<dbReference type="AlphaFoldDB" id="A0A1B6JAA6"/>
<evidence type="ECO:0000259" key="2">
    <source>
        <dbReference type="PROSITE" id="PS50835"/>
    </source>
</evidence>
<dbReference type="Gene3D" id="2.60.40.10">
    <property type="entry name" value="Immunoglobulins"/>
    <property type="match status" value="3"/>
</dbReference>
<dbReference type="PANTHER" id="PTHR23279">
    <property type="entry name" value="DEFECTIVE PROBOSCIS EXTENSION RESPONSE DPR -RELATED"/>
    <property type="match status" value="1"/>
</dbReference>
<dbReference type="InterPro" id="IPR003598">
    <property type="entry name" value="Ig_sub2"/>
</dbReference>
<keyword evidence="1" id="KW-1133">Transmembrane helix</keyword>
<dbReference type="Pfam" id="PF13927">
    <property type="entry name" value="Ig_3"/>
    <property type="match status" value="1"/>
</dbReference>
<name>A0A1B6JAA6_9HEMI</name>
<dbReference type="InterPro" id="IPR013151">
    <property type="entry name" value="Immunoglobulin_dom"/>
</dbReference>
<dbReference type="PROSITE" id="PS50835">
    <property type="entry name" value="IG_LIKE"/>
    <property type="match status" value="3"/>
</dbReference>
<dbReference type="InterPro" id="IPR037448">
    <property type="entry name" value="Zig-8"/>
</dbReference>
<reference evidence="3" key="1">
    <citation type="submission" date="2015-11" db="EMBL/GenBank/DDBJ databases">
        <title>De novo transcriptome assembly of four potential Pierce s Disease insect vectors from Arizona vineyards.</title>
        <authorList>
            <person name="Tassone E.E."/>
        </authorList>
    </citation>
    <scope>NUCLEOTIDE SEQUENCE</scope>
</reference>
<dbReference type="GO" id="GO:0032589">
    <property type="term" value="C:neuron projection membrane"/>
    <property type="evidence" value="ECO:0007669"/>
    <property type="project" value="TreeGrafter"/>
</dbReference>
<feature type="domain" description="Ig-like" evidence="2">
    <location>
        <begin position="274"/>
        <end position="367"/>
    </location>
</feature>
<dbReference type="PANTHER" id="PTHR23279:SF3">
    <property type="entry name" value="DEFECTIVE PROBOSCIS EXTENSION RESPONSE 18"/>
    <property type="match status" value="1"/>
</dbReference>
<dbReference type="CDD" id="cd00096">
    <property type="entry name" value="Ig"/>
    <property type="match status" value="2"/>
</dbReference>
<feature type="non-terminal residue" evidence="3">
    <location>
        <position position="372"/>
    </location>
</feature>
<evidence type="ECO:0000313" key="3">
    <source>
        <dbReference type="EMBL" id="JAS96117.1"/>
    </source>
</evidence>
<keyword evidence="1" id="KW-0812">Transmembrane</keyword>
<dbReference type="SMART" id="SM00408">
    <property type="entry name" value="IGc2"/>
    <property type="match status" value="3"/>
</dbReference>
<dbReference type="Pfam" id="PF00047">
    <property type="entry name" value="ig"/>
    <property type="match status" value="1"/>
</dbReference>
<dbReference type="SMART" id="SM00409">
    <property type="entry name" value="IG"/>
    <property type="match status" value="3"/>
</dbReference>
<gene>
    <name evidence="3" type="ORF">g.15113</name>
</gene>
<dbReference type="InterPro" id="IPR036179">
    <property type="entry name" value="Ig-like_dom_sf"/>
</dbReference>
<dbReference type="InterPro" id="IPR007110">
    <property type="entry name" value="Ig-like_dom"/>
</dbReference>
<sequence>MRRYDRWHGLGLMTSCEIVASLWLIMICLVAAEDVTTPLYADSSEETSPVFLSTEPILSSDSAFKNGDQPVNTMYLAGTPGILHCEIDMELEDNVAWVYKSPKSAYPSILTFGKFSVSNDRRISLSFRDPWNFRLMIAYIKRRDQGLYECQVSTTEAPSTPKKVKQVFLKVIDPEVIIKDKNSKMVTECEYKAGSNVQFTCVASHLDLSDENITWWREGLLVEGGVSYKSERWSRSIESTLVLHHAQHLDSGNYTCSVNNLASASVFVNILNAPEVIIKDQRNRVVTERYYKVGSAVELTCLASHVETPRENITWWREEVPILEGVSYSSNVEHGSIKSTLMLHNVQRDHSGNYTCRLNNLTSASVPVHVLS</sequence>
<accession>A0A1B6JAA6</accession>
<feature type="domain" description="Ig-like" evidence="2">
    <location>
        <begin position="49"/>
        <end position="165"/>
    </location>
</feature>
<evidence type="ECO:0000256" key="1">
    <source>
        <dbReference type="SAM" id="Phobius"/>
    </source>
</evidence>
<keyword evidence="1" id="KW-0472">Membrane</keyword>